<sequence length="175" mass="19422">MPTSAQPVEECAGHFIQTAPSSSISTEGSVESAASDVIAQNNPHPVRCQRQDERIITYCIRNEQSKAKAVSFSNALETNTHATWSALDASVSLSWHGGRAAMCLKTDCPVAMDVVKRFLLDKDEFAAEIEQRREKLKGLFLELQAVTEGEHIVKLYRKVRNNDVLDDDVLSHVPR</sequence>
<evidence type="ECO:0000313" key="3">
    <source>
        <dbReference type="Proteomes" id="UP000076408"/>
    </source>
</evidence>
<evidence type="ECO:0000313" key="2">
    <source>
        <dbReference type="EnsemblMetazoa" id="ASTEI09756-PA"/>
    </source>
</evidence>
<dbReference type="EnsemblMetazoa" id="ASTEI09756-RA">
    <property type="protein sequence ID" value="ASTEI09756-PA"/>
    <property type="gene ID" value="ASTEI09756"/>
</dbReference>
<name>A0A182YMS0_ANOST</name>
<dbReference type="AlphaFoldDB" id="A0A182YMS0"/>
<keyword evidence="3" id="KW-1185">Reference proteome</keyword>
<feature type="compositionally biased region" description="Low complexity" evidence="1">
    <location>
        <begin position="21"/>
        <end position="32"/>
    </location>
</feature>
<evidence type="ECO:0000256" key="1">
    <source>
        <dbReference type="SAM" id="MobiDB-lite"/>
    </source>
</evidence>
<reference evidence="2" key="2">
    <citation type="submission" date="2020-05" db="UniProtKB">
        <authorList>
            <consortium name="EnsemblMetazoa"/>
        </authorList>
    </citation>
    <scope>IDENTIFICATION</scope>
    <source>
        <strain evidence="2">Indian</strain>
    </source>
</reference>
<dbReference type="Proteomes" id="UP000076408">
    <property type="component" value="Unassembled WGS sequence"/>
</dbReference>
<protein>
    <submittedName>
        <fullName evidence="2">Uncharacterized protein</fullName>
    </submittedName>
</protein>
<reference evidence="3" key="1">
    <citation type="journal article" date="2014" name="Genome Biol.">
        <title>Genome analysis of a major urban malaria vector mosquito, Anopheles stephensi.</title>
        <authorList>
            <person name="Jiang X."/>
            <person name="Peery A."/>
            <person name="Hall A.B."/>
            <person name="Sharma A."/>
            <person name="Chen X.G."/>
            <person name="Waterhouse R.M."/>
            <person name="Komissarov A."/>
            <person name="Riehle M.M."/>
            <person name="Shouche Y."/>
            <person name="Sharakhova M.V."/>
            <person name="Lawson D."/>
            <person name="Pakpour N."/>
            <person name="Arensburger P."/>
            <person name="Davidson V.L."/>
            <person name="Eiglmeier K."/>
            <person name="Emrich S."/>
            <person name="George P."/>
            <person name="Kennedy R.C."/>
            <person name="Mane S.P."/>
            <person name="Maslen G."/>
            <person name="Oringanje C."/>
            <person name="Qi Y."/>
            <person name="Settlage R."/>
            <person name="Tojo M."/>
            <person name="Tubio J.M."/>
            <person name="Unger M.F."/>
            <person name="Wang B."/>
            <person name="Vernick K.D."/>
            <person name="Ribeiro J.M."/>
            <person name="James A.A."/>
            <person name="Michel K."/>
            <person name="Riehle M.A."/>
            <person name="Luckhart S."/>
            <person name="Sharakhov I.V."/>
            <person name="Tu Z."/>
        </authorList>
    </citation>
    <scope>NUCLEOTIDE SEQUENCE [LARGE SCALE GENOMIC DNA]</scope>
    <source>
        <strain evidence="3">Indian</strain>
    </source>
</reference>
<dbReference type="VEuPathDB" id="VectorBase:ASTEI20_041612"/>
<proteinExistence type="predicted"/>
<organism evidence="2 3">
    <name type="scientific">Anopheles stephensi</name>
    <name type="common">Indo-Pakistan malaria mosquito</name>
    <dbReference type="NCBI Taxonomy" id="30069"/>
    <lineage>
        <taxon>Eukaryota</taxon>
        <taxon>Metazoa</taxon>
        <taxon>Ecdysozoa</taxon>
        <taxon>Arthropoda</taxon>
        <taxon>Hexapoda</taxon>
        <taxon>Insecta</taxon>
        <taxon>Pterygota</taxon>
        <taxon>Neoptera</taxon>
        <taxon>Endopterygota</taxon>
        <taxon>Diptera</taxon>
        <taxon>Nematocera</taxon>
        <taxon>Culicoidea</taxon>
        <taxon>Culicidae</taxon>
        <taxon>Anophelinae</taxon>
        <taxon>Anopheles</taxon>
    </lineage>
</organism>
<accession>A0A182YMS0</accession>
<dbReference type="VEuPathDB" id="VectorBase:ASTE009895"/>
<dbReference type="VEuPathDB" id="VectorBase:ASTEI09756"/>
<feature type="region of interest" description="Disordered" evidence="1">
    <location>
        <begin position="20"/>
        <end position="43"/>
    </location>
</feature>